<dbReference type="AlphaFoldDB" id="I1HMA1"/>
<name>I1HMA1_BRADI</name>
<sequence>MEAKKTTTRAAAAMAALCVLLALMLSTTMPGKAAAAKDFCKCYLPCYTECRKTIPGALRFVCAAKCLDDCSPNKKLLAGAGAGGDPCTRACSVNSICNSLEPAGPAPDRDDAAGATAACVRGCNMWRHRHSTN</sequence>
<dbReference type="OMA" id="VFCANEC"/>
<evidence type="ECO:0008006" key="5">
    <source>
        <dbReference type="Google" id="ProtNLM"/>
    </source>
</evidence>
<reference evidence="2" key="2">
    <citation type="submission" date="2017-06" db="EMBL/GenBank/DDBJ databases">
        <title>WGS assembly of Brachypodium distachyon.</title>
        <authorList>
            <consortium name="The International Brachypodium Initiative"/>
            <person name="Lucas S."/>
            <person name="Harmon-Smith M."/>
            <person name="Lail K."/>
            <person name="Tice H."/>
            <person name="Grimwood J."/>
            <person name="Bruce D."/>
            <person name="Barry K."/>
            <person name="Shu S."/>
            <person name="Lindquist E."/>
            <person name="Wang M."/>
            <person name="Pitluck S."/>
            <person name="Vogel J.P."/>
            <person name="Garvin D.F."/>
            <person name="Mockler T.C."/>
            <person name="Schmutz J."/>
            <person name="Rokhsar D."/>
            <person name="Bevan M.W."/>
        </authorList>
    </citation>
    <scope>NUCLEOTIDE SEQUENCE</scope>
    <source>
        <strain evidence="2">Bd21</strain>
    </source>
</reference>
<protein>
    <recommendedName>
        <fullName evidence="5">Bifunctional inhibitor/plant lipid transfer protein/seed storage helical domain-containing protein</fullName>
    </recommendedName>
</protein>
<dbReference type="EnsemblPlants" id="KQK07712">
    <property type="protein sequence ID" value="KQK07712"/>
    <property type="gene ID" value="BRADI_2g37200v3"/>
</dbReference>
<dbReference type="InParanoid" id="I1HMA1"/>
<accession>I1HMA1</accession>
<reference evidence="2 3" key="1">
    <citation type="journal article" date="2010" name="Nature">
        <title>Genome sequencing and analysis of the model grass Brachypodium distachyon.</title>
        <authorList>
            <consortium name="International Brachypodium Initiative"/>
        </authorList>
    </citation>
    <scope>NUCLEOTIDE SEQUENCE [LARGE SCALE GENOMIC DNA]</scope>
    <source>
        <strain evidence="2 3">Bd21</strain>
    </source>
</reference>
<feature type="chain" id="PRO_5014094681" description="Bifunctional inhibitor/plant lipid transfer protein/seed storage helical domain-containing protein" evidence="1">
    <location>
        <begin position="36"/>
        <end position="133"/>
    </location>
</feature>
<dbReference type="OrthoDB" id="685537at2759"/>
<evidence type="ECO:0000313" key="2">
    <source>
        <dbReference type="EMBL" id="KQK07712.1"/>
    </source>
</evidence>
<organism evidence="3">
    <name type="scientific">Brachypodium distachyon</name>
    <name type="common">Purple false brome</name>
    <name type="synonym">Trachynia distachya</name>
    <dbReference type="NCBI Taxonomy" id="15368"/>
    <lineage>
        <taxon>Eukaryota</taxon>
        <taxon>Viridiplantae</taxon>
        <taxon>Streptophyta</taxon>
        <taxon>Embryophyta</taxon>
        <taxon>Tracheophyta</taxon>
        <taxon>Spermatophyta</taxon>
        <taxon>Magnoliopsida</taxon>
        <taxon>Liliopsida</taxon>
        <taxon>Poales</taxon>
        <taxon>Poaceae</taxon>
        <taxon>BOP clade</taxon>
        <taxon>Pooideae</taxon>
        <taxon>Stipodae</taxon>
        <taxon>Brachypodieae</taxon>
        <taxon>Brachypodium</taxon>
    </lineage>
</organism>
<gene>
    <name evidence="2" type="ORF">BRADI_2g37200v3</name>
</gene>
<evidence type="ECO:0000313" key="3">
    <source>
        <dbReference type="EnsemblPlants" id="KQK07712"/>
    </source>
</evidence>
<reference evidence="3" key="3">
    <citation type="submission" date="2018-08" db="UniProtKB">
        <authorList>
            <consortium name="EnsemblPlants"/>
        </authorList>
    </citation>
    <scope>IDENTIFICATION</scope>
    <source>
        <strain evidence="3">cv. Bd21</strain>
    </source>
</reference>
<keyword evidence="1" id="KW-0732">Signal</keyword>
<dbReference type="EMBL" id="CM000881">
    <property type="protein sequence ID" value="KQK07712.1"/>
    <property type="molecule type" value="Genomic_DNA"/>
</dbReference>
<evidence type="ECO:0000313" key="4">
    <source>
        <dbReference type="Proteomes" id="UP000008810"/>
    </source>
</evidence>
<dbReference type="HOGENOM" id="CLU_146290_1_0_1"/>
<proteinExistence type="predicted"/>
<feature type="signal peptide" evidence="1">
    <location>
        <begin position="1"/>
        <end position="35"/>
    </location>
</feature>
<dbReference type="Proteomes" id="UP000008810">
    <property type="component" value="Chromosome 2"/>
</dbReference>
<dbReference type="PANTHER" id="PTHR36483:SF12">
    <property type="entry name" value="ACIDIC PROTEIN"/>
    <property type="match status" value="1"/>
</dbReference>
<dbReference type="FunCoup" id="I1HMA1">
    <property type="interactions" value="588"/>
</dbReference>
<evidence type="ECO:0000256" key="1">
    <source>
        <dbReference type="SAM" id="SignalP"/>
    </source>
</evidence>
<dbReference type="Gramene" id="KQK07712">
    <property type="protein sequence ID" value="KQK07712"/>
    <property type="gene ID" value="BRADI_2g37200v3"/>
</dbReference>
<keyword evidence="4" id="KW-1185">Reference proteome</keyword>
<dbReference type="PANTHER" id="PTHR36483">
    <property type="entry name" value="OS02G0130700 PROTEIN"/>
    <property type="match status" value="1"/>
</dbReference>